<proteinExistence type="predicted"/>
<dbReference type="EMBL" id="BGZK01001482">
    <property type="protein sequence ID" value="GBP80802.1"/>
    <property type="molecule type" value="Genomic_DNA"/>
</dbReference>
<name>A0A4C1Z0S3_EUMVA</name>
<sequence length="262" mass="28554">MCVVRGTVALSAGCLKTSRVVAFHVACGVGSALSRTPPLTTPRCPSAPSRRADEAHTAASMFALINARPISIEGSAFHDSTITFPFSLIQYKIFNRLSFISSQSSSVLSFIPPQTFRAPKRTTPVLVSTLRGIRRDGWRTSPPQSRSRAPDSPRDTEHRLTAAAHVGLLLHHDHASARTALKIRYLLDNTPCPSRYYSSLLKHKYDIKAGFVMEINRGSDSEPPRAPVIATRAHVTAGGRRARPHRALTHTSEIRSAIASSV</sequence>
<evidence type="ECO:0000256" key="1">
    <source>
        <dbReference type="SAM" id="MobiDB-lite"/>
    </source>
</evidence>
<reference evidence="2 3" key="1">
    <citation type="journal article" date="2019" name="Commun. Biol.">
        <title>The bagworm genome reveals a unique fibroin gene that provides high tensile strength.</title>
        <authorList>
            <person name="Kono N."/>
            <person name="Nakamura H."/>
            <person name="Ohtoshi R."/>
            <person name="Tomita M."/>
            <person name="Numata K."/>
            <person name="Arakawa K."/>
        </authorList>
    </citation>
    <scope>NUCLEOTIDE SEQUENCE [LARGE SCALE GENOMIC DNA]</scope>
</reference>
<dbReference type="AlphaFoldDB" id="A0A4C1Z0S3"/>
<keyword evidence="3" id="KW-1185">Reference proteome</keyword>
<protein>
    <submittedName>
        <fullName evidence="2">Uncharacterized protein</fullName>
    </submittedName>
</protein>
<dbReference type="Proteomes" id="UP000299102">
    <property type="component" value="Unassembled WGS sequence"/>
</dbReference>
<feature type="compositionally biased region" description="Basic and acidic residues" evidence="1">
    <location>
        <begin position="148"/>
        <end position="157"/>
    </location>
</feature>
<feature type="region of interest" description="Disordered" evidence="1">
    <location>
        <begin position="133"/>
        <end position="157"/>
    </location>
</feature>
<evidence type="ECO:0000313" key="2">
    <source>
        <dbReference type="EMBL" id="GBP80802.1"/>
    </source>
</evidence>
<accession>A0A4C1Z0S3</accession>
<evidence type="ECO:0000313" key="3">
    <source>
        <dbReference type="Proteomes" id="UP000299102"/>
    </source>
</evidence>
<gene>
    <name evidence="2" type="ORF">EVAR_47288_1</name>
</gene>
<comment type="caution">
    <text evidence="2">The sequence shown here is derived from an EMBL/GenBank/DDBJ whole genome shotgun (WGS) entry which is preliminary data.</text>
</comment>
<organism evidence="2 3">
    <name type="scientific">Eumeta variegata</name>
    <name type="common">Bagworm moth</name>
    <name type="synonym">Eumeta japonica</name>
    <dbReference type="NCBI Taxonomy" id="151549"/>
    <lineage>
        <taxon>Eukaryota</taxon>
        <taxon>Metazoa</taxon>
        <taxon>Ecdysozoa</taxon>
        <taxon>Arthropoda</taxon>
        <taxon>Hexapoda</taxon>
        <taxon>Insecta</taxon>
        <taxon>Pterygota</taxon>
        <taxon>Neoptera</taxon>
        <taxon>Endopterygota</taxon>
        <taxon>Lepidoptera</taxon>
        <taxon>Glossata</taxon>
        <taxon>Ditrysia</taxon>
        <taxon>Tineoidea</taxon>
        <taxon>Psychidae</taxon>
        <taxon>Oiketicinae</taxon>
        <taxon>Eumeta</taxon>
    </lineage>
</organism>